<reference evidence="1 2" key="1">
    <citation type="journal article" date="2014" name="J. Biotechnol.">
        <title>Complete genome sequence of the actinobacterium Actinoplanes friuliensis HAG 010964, producer of the lipopeptide antibiotic friulimycin.</title>
        <authorList>
            <person name="Ruckert C."/>
            <person name="Szczepanowski R."/>
            <person name="Albersmeier A."/>
            <person name="Goesmann A."/>
            <person name="Fischer N."/>
            <person name="Steinkamper A."/>
            <person name="Puhler A."/>
            <person name="Biener R."/>
            <person name="Schwartz D."/>
            <person name="Kalinowski J."/>
        </authorList>
    </citation>
    <scope>NUCLEOTIDE SEQUENCE [LARGE SCALE GENOMIC DNA]</scope>
    <source>
        <strain evidence="1 2">DSM 7358</strain>
    </source>
</reference>
<name>U5W0B4_9ACTN</name>
<gene>
    <name evidence="1" type="ORF">AFR_21915</name>
</gene>
<evidence type="ECO:0000313" key="2">
    <source>
        <dbReference type="Proteomes" id="UP000017746"/>
    </source>
</evidence>
<evidence type="ECO:0000313" key="1">
    <source>
        <dbReference type="EMBL" id="AGZ42653.1"/>
    </source>
</evidence>
<dbReference type="EMBL" id="CP006272">
    <property type="protein sequence ID" value="AGZ42653.1"/>
    <property type="molecule type" value="Genomic_DNA"/>
</dbReference>
<proteinExistence type="predicted"/>
<dbReference type="eggNOG" id="ENOG502ZC50">
    <property type="taxonomic scope" value="Bacteria"/>
</dbReference>
<dbReference type="AlphaFoldDB" id="U5W0B4"/>
<keyword evidence="2" id="KW-1185">Reference proteome</keyword>
<protein>
    <submittedName>
        <fullName evidence="1">Uncharacterized protein</fullName>
    </submittedName>
</protein>
<organism evidence="1 2">
    <name type="scientific">Actinoplanes friuliensis DSM 7358</name>
    <dbReference type="NCBI Taxonomy" id="1246995"/>
    <lineage>
        <taxon>Bacteria</taxon>
        <taxon>Bacillati</taxon>
        <taxon>Actinomycetota</taxon>
        <taxon>Actinomycetes</taxon>
        <taxon>Micromonosporales</taxon>
        <taxon>Micromonosporaceae</taxon>
        <taxon>Actinoplanes</taxon>
    </lineage>
</organism>
<dbReference type="PATRIC" id="fig|1246995.3.peg.4443"/>
<sequence length="217" mass="23412">MTAHDLAAALPDIAALRDRCRALAVLDAVLDPGSDLPYYGYDAAWGPGVELASMDNGSGDNWSIVFAKTGALLRGFDHESPMSPAVNDDVWPGVIDTVPAVFAEHLEEPAFQFDGSFAATVCLWRQAGDDRWHAGPISFPEGADPDGARWMFRMLTEPAPAAYLRFAQDYYEREIDAAAVADVYALRPLTDGTVRRLNPEVSLAELAPDLAAIGYPG</sequence>
<dbReference type="KEGG" id="afs:AFR_21915"/>
<dbReference type="HOGENOM" id="CLU_097508_0_0_11"/>
<accession>U5W0B4</accession>
<dbReference type="STRING" id="1246995.AFR_21915"/>
<dbReference type="Proteomes" id="UP000017746">
    <property type="component" value="Chromosome"/>
</dbReference>